<protein>
    <submittedName>
        <fullName evidence="1">Uncharacterized protein</fullName>
    </submittedName>
</protein>
<proteinExistence type="predicted"/>
<sequence>MIQSSSDSNKLNLSHIPFFGSKVTILSCGEDISVRSLSFPVIFHTAKSSGLGYQTPYSCVSHRLVKMLKYYVDIIWN</sequence>
<dbReference type="Proteomes" id="UP001176961">
    <property type="component" value="Unassembled WGS sequence"/>
</dbReference>
<reference evidence="1" key="1">
    <citation type="submission" date="2023-07" db="EMBL/GenBank/DDBJ databases">
        <authorList>
            <consortium name="CYATHOMIX"/>
        </authorList>
    </citation>
    <scope>NUCLEOTIDE SEQUENCE</scope>
    <source>
        <strain evidence="1">N/A</strain>
    </source>
</reference>
<comment type="caution">
    <text evidence="1">The sequence shown here is derived from an EMBL/GenBank/DDBJ whole genome shotgun (WGS) entry which is preliminary data.</text>
</comment>
<evidence type="ECO:0000313" key="2">
    <source>
        <dbReference type="Proteomes" id="UP001176961"/>
    </source>
</evidence>
<accession>A0AA36MEG0</accession>
<dbReference type="EMBL" id="CATQJL010000316">
    <property type="protein sequence ID" value="CAJ0606993.1"/>
    <property type="molecule type" value="Genomic_DNA"/>
</dbReference>
<dbReference type="AlphaFoldDB" id="A0AA36MEG0"/>
<name>A0AA36MEG0_CYLNA</name>
<evidence type="ECO:0000313" key="1">
    <source>
        <dbReference type="EMBL" id="CAJ0606993.1"/>
    </source>
</evidence>
<organism evidence="1 2">
    <name type="scientific">Cylicocyclus nassatus</name>
    <name type="common">Nematode worm</name>
    <dbReference type="NCBI Taxonomy" id="53992"/>
    <lineage>
        <taxon>Eukaryota</taxon>
        <taxon>Metazoa</taxon>
        <taxon>Ecdysozoa</taxon>
        <taxon>Nematoda</taxon>
        <taxon>Chromadorea</taxon>
        <taxon>Rhabditida</taxon>
        <taxon>Rhabditina</taxon>
        <taxon>Rhabditomorpha</taxon>
        <taxon>Strongyloidea</taxon>
        <taxon>Strongylidae</taxon>
        <taxon>Cylicocyclus</taxon>
    </lineage>
</organism>
<gene>
    <name evidence="1" type="ORF">CYNAS_LOCUS18976</name>
</gene>
<keyword evidence="2" id="KW-1185">Reference proteome</keyword>